<proteinExistence type="predicted"/>
<sequence>MIKQPTAKVNVIPDKNGLYRGYIYADGKQLERTSGYFSQTNCITYLNQRVDYWNERKNLNIPKYVQEQQNAST</sequence>
<dbReference type="EMBL" id="JAODIR010000011">
    <property type="protein sequence ID" value="MDD2167652.1"/>
    <property type="molecule type" value="Genomic_DNA"/>
</dbReference>
<accession>A0A6M8T0F2</accession>
<gene>
    <name evidence="1" type="ORF">N5925_03325</name>
</gene>
<protein>
    <submittedName>
        <fullName evidence="1">Uncharacterized protein</fullName>
    </submittedName>
</protein>
<dbReference type="RefSeq" id="WP_021110751.1">
    <property type="nucleotide sequence ID" value="NZ_CP054198.1"/>
</dbReference>
<dbReference type="Proteomes" id="UP001148834">
    <property type="component" value="Unassembled WGS sequence"/>
</dbReference>
<reference evidence="1" key="1">
    <citation type="submission" date="2022-09" db="EMBL/GenBank/DDBJ databases">
        <title>Molecular characterization of Glaesserella parasuis strains circulating in commercial swine farms using whole-genome sequencing.</title>
        <authorList>
            <person name="Mugabi R."/>
            <person name="Clavijo M."/>
            <person name="Li G."/>
        </authorList>
    </citation>
    <scope>NUCLEOTIDE SEQUENCE</scope>
    <source>
        <strain evidence="1">0435-53</strain>
    </source>
</reference>
<comment type="caution">
    <text evidence="1">The sequence shown here is derived from an EMBL/GenBank/DDBJ whole genome shotgun (WGS) entry which is preliminary data.</text>
</comment>
<name>A0A6M8T0F2_GLAPU</name>
<organism evidence="1 2">
    <name type="scientific">Glaesserella parasuis</name>
    <name type="common">Haemophilus parasuis</name>
    <dbReference type="NCBI Taxonomy" id="738"/>
    <lineage>
        <taxon>Bacteria</taxon>
        <taxon>Pseudomonadati</taxon>
        <taxon>Pseudomonadota</taxon>
        <taxon>Gammaproteobacteria</taxon>
        <taxon>Pasteurellales</taxon>
        <taxon>Pasteurellaceae</taxon>
        <taxon>Glaesserella</taxon>
    </lineage>
</organism>
<dbReference type="AlphaFoldDB" id="A0A6M8T0F2"/>
<evidence type="ECO:0000313" key="2">
    <source>
        <dbReference type="Proteomes" id="UP001148834"/>
    </source>
</evidence>
<evidence type="ECO:0000313" key="1">
    <source>
        <dbReference type="EMBL" id="MDD2167652.1"/>
    </source>
</evidence>